<dbReference type="InterPro" id="IPR056396">
    <property type="entry name" value="HEAT_SCC3-SA"/>
</dbReference>
<evidence type="ECO:0000259" key="3">
    <source>
        <dbReference type="PROSITE" id="PS51425"/>
    </source>
</evidence>
<proteinExistence type="predicted"/>
<dbReference type="InterPro" id="IPR013721">
    <property type="entry name" value="STAG"/>
</dbReference>
<dbReference type="PROSITE" id="PS51425">
    <property type="entry name" value="SCD"/>
    <property type="match status" value="1"/>
</dbReference>
<evidence type="ECO:0000313" key="4">
    <source>
        <dbReference type="EMBL" id="WFD37347.1"/>
    </source>
</evidence>
<sequence>MSERSGRARRGAAAAAAEALTSGTERRAAQSTRRVSEKRKNPVESDSELSELSEDDTPAPKRVRERPPGGARVDVAELGDNELFNAVLGTDVSLEEAAENWVVAFQGEPLDALAQLVTFLFRLCGCDASISRDQVAASDTLANTLEEIQTAFAQNAVAQYPIVSRAKTMRSVRKNASALLERLLHDAAEAEVVSDDDFLDTLQAWLTELAQSPLRSFRHTGTVVTMWVLGALSAQLETARDSYDVAERQRDTEAKKTGANRTRLAHTSQRMEQLDAVRDTLDAHIDDLVSSVFVPRVRDVDAAIRLDCIEQLGALLKEYPTQYLQEFYFRHLGAALSDPDASVRLRALRAVLGVCVEAHAEALKPFADAHKKRMVDMALYDLDLGVRTAAFAVLEAANEYGMLSNDDCSLLAVHVFDVDAKIRVAAAAFVFQLLQHEGQSDGQIRALIALLVKYNEQLEELESRNIDEHVQDDVALLRPNLGRIGVATEALWDAVESLHAWQPYLDVLLDTDADLSQAEEGVAVEMLVTAVRLTRERGIEEDGVLPIEACSHALIPALPKLLARFSAETQRIADLLLLVQHMDLGVYHETRNMSAFEGLWDDVCLHFMRHVEARLLQNAAEALQHLASAPAAVSTQGAKLATLRETVVATLQGTLHQRTIDTALFTEDDVYGIHASLARLHALMKAMDVAVALDDTLQDTPYFTIVLRLALRGRLDYEQERPFVQLALQTLTLYLLWRSKEALQDETLVEQIRERRDELLPVLQSFLDTQASATKPLIRTALQCSLMLYSLYAALSTDDEAQAQLHLACPESMQHQCANALYVELEQYVPLFRADVEQNTKPRGPRRAPRASILPGTSLRVLHTGLELCSLAAAYVTAVRVGALDVKHSAALLRYYAHFNGDYDALCHDLVAVLRDDAMHADRAWIVCESILDTLKKSFQLFLLYADEGSEAHFVALSRQLANATMIRGPGFSVVQAVEPDAMVTLHVAGIQQVLQYIQDGTGNKGHEPAFFKGLSNLLATVSSTDAMKIHATLHQRFTAAHVEPKTGVKEWDPYFAYEKRLLNLAAKDANLVKEASHYEPAIVS</sequence>
<organism evidence="4 5">
    <name type="scientific">Malassezia japonica</name>
    <dbReference type="NCBI Taxonomy" id="223818"/>
    <lineage>
        <taxon>Eukaryota</taxon>
        <taxon>Fungi</taxon>
        <taxon>Dikarya</taxon>
        <taxon>Basidiomycota</taxon>
        <taxon>Ustilaginomycotina</taxon>
        <taxon>Malasseziomycetes</taxon>
        <taxon>Malasseziales</taxon>
        <taxon>Malasseziaceae</taxon>
        <taxon>Malassezia</taxon>
    </lineage>
</organism>
<dbReference type="InterPro" id="IPR020839">
    <property type="entry name" value="SCD"/>
</dbReference>
<feature type="compositionally biased region" description="Acidic residues" evidence="2">
    <location>
        <begin position="45"/>
        <end position="57"/>
    </location>
</feature>
<name>A0AAF0J856_9BASI</name>
<dbReference type="SUPFAM" id="SSF48371">
    <property type="entry name" value="ARM repeat"/>
    <property type="match status" value="1"/>
</dbReference>
<keyword evidence="5" id="KW-1185">Reference proteome</keyword>
<dbReference type="InterPro" id="IPR039662">
    <property type="entry name" value="Cohesin_Scc3/SA"/>
</dbReference>
<dbReference type="GO" id="GO:0005634">
    <property type="term" value="C:nucleus"/>
    <property type="evidence" value="ECO:0007669"/>
    <property type="project" value="TreeGrafter"/>
</dbReference>
<dbReference type="Pfam" id="PF24571">
    <property type="entry name" value="HEAT_SCC3-SA"/>
    <property type="match status" value="1"/>
</dbReference>
<dbReference type="InterPro" id="IPR016024">
    <property type="entry name" value="ARM-type_fold"/>
</dbReference>
<dbReference type="InterPro" id="IPR011989">
    <property type="entry name" value="ARM-like"/>
</dbReference>
<keyword evidence="1" id="KW-0175">Coiled coil</keyword>
<dbReference type="GO" id="GO:0008278">
    <property type="term" value="C:cohesin complex"/>
    <property type="evidence" value="ECO:0007669"/>
    <property type="project" value="TreeGrafter"/>
</dbReference>
<evidence type="ECO:0000313" key="5">
    <source>
        <dbReference type="Proteomes" id="UP001217754"/>
    </source>
</evidence>
<dbReference type="Pfam" id="PF21581">
    <property type="entry name" value="SCD"/>
    <property type="match status" value="1"/>
</dbReference>
<dbReference type="GO" id="GO:0000785">
    <property type="term" value="C:chromatin"/>
    <property type="evidence" value="ECO:0007669"/>
    <property type="project" value="TreeGrafter"/>
</dbReference>
<accession>A0AAF0J856</accession>
<dbReference type="Proteomes" id="UP001217754">
    <property type="component" value="Chromosome 1"/>
</dbReference>
<dbReference type="GO" id="GO:0003682">
    <property type="term" value="F:chromatin binding"/>
    <property type="evidence" value="ECO:0007669"/>
    <property type="project" value="TreeGrafter"/>
</dbReference>
<dbReference type="PANTHER" id="PTHR11199">
    <property type="entry name" value="STROMAL ANTIGEN"/>
    <property type="match status" value="1"/>
</dbReference>
<feature type="compositionally biased region" description="Basic and acidic residues" evidence="2">
    <location>
        <begin position="24"/>
        <end position="43"/>
    </location>
</feature>
<dbReference type="Pfam" id="PF08514">
    <property type="entry name" value="STAG"/>
    <property type="match status" value="1"/>
</dbReference>
<feature type="domain" description="SCD" evidence="3">
    <location>
        <begin position="293"/>
        <end position="377"/>
    </location>
</feature>
<dbReference type="RefSeq" id="XP_060120244.1">
    <property type="nucleotide sequence ID" value="XM_060264261.1"/>
</dbReference>
<dbReference type="Gene3D" id="1.25.10.10">
    <property type="entry name" value="Leucine-rich Repeat Variant"/>
    <property type="match status" value="1"/>
</dbReference>
<feature type="region of interest" description="Disordered" evidence="2">
    <location>
        <begin position="1"/>
        <end position="73"/>
    </location>
</feature>
<evidence type="ECO:0000256" key="2">
    <source>
        <dbReference type="SAM" id="MobiDB-lite"/>
    </source>
</evidence>
<gene>
    <name evidence="4" type="primary">IRR1</name>
    <name evidence="4" type="ORF">MJAP1_000291</name>
</gene>
<dbReference type="GO" id="GO:0007062">
    <property type="term" value="P:sister chromatid cohesion"/>
    <property type="evidence" value="ECO:0007669"/>
    <property type="project" value="UniProtKB-ARBA"/>
</dbReference>
<reference evidence="4" key="1">
    <citation type="submission" date="2023-03" db="EMBL/GenBank/DDBJ databases">
        <title>Mating type loci evolution in Malassezia.</title>
        <authorList>
            <person name="Coelho M.A."/>
        </authorList>
    </citation>
    <scope>NUCLEOTIDE SEQUENCE</scope>
    <source>
        <strain evidence="4">CBS 9431</strain>
    </source>
</reference>
<evidence type="ECO:0000256" key="1">
    <source>
        <dbReference type="SAM" id="Coils"/>
    </source>
</evidence>
<dbReference type="EMBL" id="CP119958">
    <property type="protein sequence ID" value="WFD37347.1"/>
    <property type="molecule type" value="Genomic_DNA"/>
</dbReference>
<dbReference type="AlphaFoldDB" id="A0AAF0J856"/>
<protein>
    <submittedName>
        <fullName evidence="4">Cohesin complex subunit</fullName>
    </submittedName>
</protein>
<feature type="coiled-coil region" evidence="1">
    <location>
        <begin position="444"/>
        <end position="471"/>
    </location>
</feature>
<dbReference type="GeneID" id="85223940"/>
<dbReference type="PANTHER" id="PTHR11199:SF0">
    <property type="entry name" value="LD34181P-RELATED"/>
    <property type="match status" value="1"/>
</dbReference>